<dbReference type="AlphaFoldDB" id="A0A7X3FJC3"/>
<evidence type="ECO:0000313" key="1">
    <source>
        <dbReference type="EMBL" id="MVP00377.1"/>
    </source>
</evidence>
<gene>
    <name evidence="1" type="ORF">EDM21_12725</name>
</gene>
<protein>
    <recommendedName>
        <fullName evidence="3">DUF3553 domain-containing protein</fullName>
    </recommendedName>
</protein>
<dbReference type="RefSeq" id="WP_157336002.1">
    <property type="nucleotide sequence ID" value="NZ_RHLK01000006.1"/>
</dbReference>
<keyword evidence="2" id="KW-1185">Reference proteome</keyword>
<sequence>MKIGDKVKHRKNKHWGKGEIERLSKSGLSARVIWGERFGLHRAWRNKCRIENLELCAEG</sequence>
<dbReference type="Proteomes" id="UP000490800">
    <property type="component" value="Unassembled WGS sequence"/>
</dbReference>
<comment type="caution">
    <text evidence="1">The sequence shown here is derived from an EMBL/GenBank/DDBJ whole genome shotgun (WGS) entry which is preliminary data.</text>
</comment>
<organism evidence="1 2">
    <name type="scientific">Paenibacillus lutrae</name>
    <dbReference type="NCBI Taxonomy" id="2078573"/>
    <lineage>
        <taxon>Bacteria</taxon>
        <taxon>Bacillati</taxon>
        <taxon>Bacillota</taxon>
        <taxon>Bacilli</taxon>
        <taxon>Bacillales</taxon>
        <taxon>Paenibacillaceae</taxon>
        <taxon>Paenibacillus</taxon>
    </lineage>
</organism>
<accession>A0A7X3FJC3</accession>
<evidence type="ECO:0000313" key="2">
    <source>
        <dbReference type="Proteomes" id="UP000490800"/>
    </source>
</evidence>
<evidence type="ECO:0008006" key="3">
    <source>
        <dbReference type="Google" id="ProtNLM"/>
    </source>
</evidence>
<name>A0A7X3FJC3_9BACL</name>
<dbReference type="EMBL" id="RHLK01000006">
    <property type="protein sequence ID" value="MVP00377.1"/>
    <property type="molecule type" value="Genomic_DNA"/>
</dbReference>
<proteinExistence type="predicted"/>
<reference evidence="1 2" key="1">
    <citation type="journal article" date="2019" name="Microorganisms">
        <title>Paenibacillus lutrae sp. nov., A Chitinolytic Species Isolated from A River Otter in Castril Natural Park, Granada, Spain.</title>
        <authorList>
            <person name="Rodriguez M."/>
            <person name="Reina J.C."/>
            <person name="Bejar V."/>
            <person name="Llamas I."/>
        </authorList>
    </citation>
    <scope>NUCLEOTIDE SEQUENCE [LARGE SCALE GENOMIC DNA]</scope>
    <source>
        <strain evidence="1 2">N10</strain>
    </source>
</reference>